<dbReference type="CDD" id="cd01949">
    <property type="entry name" value="GGDEF"/>
    <property type="match status" value="1"/>
</dbReference>
<dbReference type="Gene3D" id="3.30.70.270">
    <property type="match status" value="1"/>
</dbReference>
<dbReference type="SMART" id="SM00267">
    <property type="entry name" value="GGDEF"/>
    <property type="match status" value="1"/>
</dbReference>
<feature type="domain" description="PAC" evidence="2">
    <location>
        <begin position="159"/>
        <end position="211"/>
    </location>
</feature>
<reference evidence="4 5" key="1">
    <citation type="submission" date="2020-07" db="EMBL/GenBank/DDBJ databases">
        <title>Fungal Genomes of the International Space Station.</title>
        <authorList>
            <person name="Seuylemezian A."/>
            <person name="Singh N.K."/>
            <person name="Wood J."/>
            <person name="Venkateswaran K."/>
        </authorList>
    </citation>
    <scope>NUCLEOTIDE SEQUENCE [LARGE SCALE GENOMIC DNA]</scope>
    <source>
        <strain evidence="4 5">PL-B2</strain>
    </source>
</reference>
<dbReference type="InterPro" id="IPR043128">
    <property type="entry name" value="Rev_trsase/Diguanyl_cyclase"/>
</dbReference>
<comment type="caution">
    <text evidence="4">The sequence shown here is derived from an EMBL/GenBank/DDBJ whole genome shotgun (WGS) entry which is preliminary data.</text>
</comment>
<name>A0ABS7KB93_9BACI</name>
<dbReference type="Proteomes" id="UP000769780">
    <property type="component" value="Unassembled WGS sequence"/>
</dbReference>
<dbReference type="InterPro" id="IPR000160">
    <property type="entry name" value="GGDEF_dom"/>
</dbReference>
<dbReference type="SUPFAM" id="SSF55073">
    <property type="entry name" value="Nucleotide cyclase"/>
    <property type="match status" value="1"/>
</dbReference>
<dbReference type="InterPro" id="IPR052163">
    <property type="entry name" value="DGC-Regulatory_Protein"/>
</dbReference>
<organism evidence="4 5">
    <name type="scientific">Mesobacillus maritimus</name>
    <dbReference type="NCBI Taxonomy" id="1643336"/>
    <lineage>
        <taxon>Bacteria</taxon>
        <taxon>Bacillati</taxon>
        <taxon>Bacillota</taxon>
        <taxon>Bacilli</taxon>
        <taxon>Bacillales</taxon>
        <taxon>Bacillaceae</taxon>
        <taxon>Mesobacillus</taxon>
    </lineage>
</organism>
<feature type="domain" description="GGDEF" evidence="3">
    <location>
        <begin position="243"/>
        <end position="375"/>
    </location>
</feature>
<evidence type="ECO:0000313" key="5">
    <source>
        <dbReference type="Proteomes" id="UP000769780"/>
    </source>
</evidence>
<dbReference type="InterPro" id="IPR035965">
    <property type="entry name" value="PAS-like_dom_sf"/>
</dbReference>
<sequence length="398" mass="46138">MANSKQRLSMTVGLIVVALFVQLLSINAFWAEILLSSLVLSLCIPSILEYRKMKILSEKNQRLTTHNQEQQTKIDHLTENNLSLQGRLSEYKTLLEDLDSIAFTFDLKSDRWSIYTGDNRKTDQNNIHEGLYLIEKNVHPEDRMFFIKKTSQWVSGEIKTFEYRTLQANGEVHWKELRPNSIVNILDEVERISGMIIDITDRKKHEEKLAQMAFYDHLTQLPNRLMLKNHLKKVLSRAKRKNHDFAIMFIDLDGFKNVNDTLGHDVGDALLKDVAIRLNSTVREEDLVSRIGGDEFIIVFEETCREELETISSRMIDSIGNPYFLADKEAHVTPSIGIALFPEHGDEIDSLIDHADKAMYAAKNNGKSTYQFYSHDLQYEEESHRESLIDKFRKIFLK</sequence>
<proteinExistence type="predicted"/>
<dbReference type="Pfam" id="PF00990">
    <property type="entry name" value="GGDEF"/>
    <property type="match status" value="1"/>
</dbReference>
<protein>
    <submittedName>
        <fullName evidence="4">GGDEF domain-containing protein</fullName>
    </submittedName>
</protein>
<evidence type="ECO:0000259" key="2">
    <source>
        <dbReference type="PROSITE" id="PS50113"/>
    </source>
</evidence>
<dbReference type="SUPFAM" id="SSF55785">
    <property type="entry name" value="PYP-like sensor domain (PAS domain)"/>
    <property type="match status" value="1"/>
</dbReference>
<dbReference type="PANTHER" id="PTHR46663">
    <property type="entry name" value="DIGUANYLATE CYCLASE DGCT-RELATED"/>
    <property type="match status" value="1"/>
</dbReference>
<dbReference type="Gene3D" id="3.30.450.20">
    <property type="entry name" value="PAS domain"/>
    <property type="match status" value="1"/>
</dbReference>
<dbReference type="InterPro" id="IPR000014">
    <property type="entry name" value="PAS"/>
</dbReference>
<dbReference type="EMBL" id="JACWFH010000038">
    <property type="protein sequence ID" value="MBY0099544.1"/>
    <property type="molecule type" value="Genomic_DNA"/>
</dbReference>
<dbReference type="NCBIfam" id="TIGR00229">
    <property type="entry name" value="sensory_box"/>
    <property type="match status" value="1"/>
</dbReference>
<dbReference type="InterPro" id="IPR000700">
    <property type="entry name" value="PAS-assoc_C"/>
</dbReference>
<accession>A0ABS7KB93</accession>
<dbReference type="PROSITE" id="PS50113">
    <property type="entry name" value="PAC"/>
    <property type="match status" value="1"/>
</dbReference>
<dbReference type="PANTHER" id="PTHR46663:SF3">
    <property type="entry name" value="SLL0267 PROTEIN"/>
    <property type="match status" value="1"/>
</dbReference>
<dbReference type="RefSeq" id="WP_221875763.1">
    <property type="nucleotide sequence ID" value="NZ_JACWFH010000038.1"/>
</dbReference>
<feature type="coiled-coil region" evidence="1">
    <location>
        <begin position="60"/>
        <end position="87"/>
    </location>
</feature>
<dbReference type="NCBIfam" id="TIGR00254">
    <property type="entry name" value="GGDEF"/>
    <property type="match status" value="1"/>
</dbReference>
<evidence type="ECO:0000313" key="4">
    <source>
        <dbReference type="EMBL" id="MBY0099544.1"/>
    </source>
</evidence>
<gene>
    <name evidence="4" type="ORF">H0185_22595</name>
</gene>
<dbReference type="PROSITE" id="PS50887">
    <property type="entry name" value="GGDEF"/>
    <property type="match status" value="1"/>
</dbReference>
<keyword evidence="5" id="KW-1185">Reference proteome</keyword>
<keyword evidence="1" id="KW-0175">Coiled coil</keyword>
<evidence type="ECO:0000256" key="1">
    <source>
        <dbReference type="SAM" id="Coils"/>
    </source>
</evidence>
<dbReference type="InterPro" id="IPR029787">
    <property type="entry name" value="Nucleotide_cyclase"/>
</dbReference>
<evidence type="ECO:0000259" key="3">
    <source>
        <dbReference type="PROSITE" id="PS50887"/>
    </source>
</evidence>